<keyword evidence="7" id="KW-1015">Disulfide bond</keyword>
<gene>
    <name evidence="11" type="ORF">PODLI_1B035783</name>
</gene>
<dbReference type="InterPro" id="IPR036179">
    <property type="entry name" value="Ig-like_dom_sf"/>
</dbReference>
<dbReference type="SMART" id="SM00409">
    <property type="entry name" value="IG"/>
    <property type="match status" value="1"/>
</dbReference>
<dbReference type="InterPro" id="IPR013106">
    <property type="entry name" value="Ig_V-set"/>
</dbReference>
<dbReference type="FunFam" id="2.60.40.10:FF:000193">
    <property type="entry name" value="Myelin protein zero-like 1 like"/>
    <property type="match status" value="1"/>
</dbReference>
<organism evidence="11 12">
    <name type="scientific">Podarcis lilfordi</name>
    <name type="common">Lilford's wall lizard</name>
    <dbReference type="NCBI Taxonomy" id="74358"/>
    <lineage>
        <taxon>Eukaryota</taxon>
        <taxon>Metazoa</taxon>
        <taxon>Chordata</taxon>
        <taxon>Craniata</taxon>
        <taxon>Vertebrata</taxon>
        <taxon>Euteleostomi</taxon>
        <taxon>Lepidosauria</taxon>
        <taxon>Squamata</taxon>
        <taxon>Bifurcata</taxon>
        <taxon>Unidentata</taxon>
        <taxon>Episquamata</taxon>
        <taxon>Laterata</taxon>
        <taxon>Lacertibaenia</taxon>
        <taxon>Lacertidae</taxon>
        <taxon>Podarcis</taxon>
    </lineage>
</organism>
<evidence type="ECO:0000313" key="11">
    <source>
        <dbReference type="EMBL" id="CAI5772824.1"/>
    </source>
</evidence>
<name>A0AA35P2S3_9SAUR</name>
<evidence type="ECO:0000256" key="5">
    <source>
        <dbReference type="ARBA" id="ARBA00022989"/>
    </source>
</evidence>
<dbReference type="Pfam" id="PF07686">
    <property type="entry name" value="V-set"/>
    <property type="match status" value="1"/>
</dbReference>
<keyword evidence="6" id="KW-0472">Membrane</keyword>
<keyword evidence="8" id="KW-0325">Glycoprotein</keyword>
<sequence length="229" mass="24555">MGALSTAAAGGAPGKRKSFAARDPGLWLAVAFALGQWTRMASCSSTVDSTADEEVSSPTELIVGIGADAKLPCTFRSSEEITSATSVTWSFQPEGSKARPIPFFYYSNGREYNGKNTQFNGRSTWDGDFYRKDASIKVGNMQPIDNGTYFCDVKNPPDIVTEPEQVEVRVLEIEKILGPGRAAPTPASTTTATATATTASGNISLNGVSFWLLVLQFCCILASFQSYLF</sequence>
<reference evidence="11" key="1">
    <citation type="submission" date="2022-12" db="EMBL/GenBank/DDBJ databases">
        <authorList>
            <person name="Alioto T."/>
            <person name="Alioto T."/>
            <person name="Gomez Garrido J."/>
        </authorList>
    </citation>
    <scope>NUCLEOTIDE SEQUENCE</scope>
</reference>
<dbReference type="Proteomes" id="UP001178461">
    <property type="component" value="Chromosome 4"/>
</dbReference>
<dbReference type="InterPro" id="IPR007110">
    <property type="entry name" value="Ig-like_dom"/>
</dbReference>
<evidence type="ECO:0000256" key="2">
    <source>
        <dbReference type="ARBA" id="ARBA00007180"/>
    </source>
</evidence>
<dbReference type="Gene3D" id="2.60.40.10">
    <property type="entry name" value="Immunoglobulins"/>
    <property type="match status" value="1"/>
</dbReference>
<evidence type="ECO:0000256" key="3">
    <source>
        <dbReference type="ARBA" id="ARBA00022692"/>
    </source>
</evidence>
<dbReference type="SUPFAM" id="SSF48726">
    <property type="entry name" value="Immunoglobulin"/>
    <property type="match status" value="1"/>
</dbReference>
<dbReference type="GO" id="GO:0009986">
    <property type="term" value="C:cell surface"/>
    <property type="evidence" value="ECO:0007669"/>
    <property type="project" value="TreeGrafter"/>
</dbReference>
<feature type="domain" description="Ig-like" evidence="10">
    <location>
        <begin position="66"/>
        <end position="167"/>
    </location>
</feature>
<evidence type="ECO:0000256" key="8">
    <source>
        <dbReference type="ARBA" id="ARBA00023180"/>
    </source>
</evidence>
<dbReference type="PROSITE" id="PS50835">
    <property type="entry name" value="IG_LIKE"/>
    <property type="match status" value="1"/>
</dbReference>
<dbReference type="PANTHER" id="PTHR13869:SF19">
    <property type="entry name" value="MYELIN PROTEIN ZERO-LIKE PROTEIN 1"/>
    <property type="match status" value="1"/>
</dbReference>
<keyword evidence="4" id="KW-0732">Signal</keyword>
<comment type="subcellular location">
    <subcellularLocation>
        <location evidence="1">Membrane</location>
        <topology evidence="1">Single-pass type I membrane protein</topology>
    </subcellularLocation>
</comment>
<dbReference type="PRINTS" id="PR00213">
    <property type="entry name" value="MYELINP0"/>
</dbReference>
<dbReference type="GO" id="GO:0005925">
    <property type="term" value="C:focal adhesion"/>
    <property type="evidence" value="ECO:0007669"/>
    <property type="project" value="TreeGrafter"/>
</dbReference>
<dbReference type="AlphaFoldDB" id="A0AA35P2S3"/>
<dbReference type="PANTHER" id="PTHR13869">
    <property type="entry name" value="MYELIN P0 RELATED"/>
    <property type="match status" value="1"/>
</dbReference>
<accession>A0AA35P2S3</accession>
<proteinExistence type="inferred from homology"/>
<dbReference type="InterPro" id="IPR000920">
    <property type="entry name" value="Myelin_P0-rel"/>
</dbReference>
<evidence type="ECO:0000259" key="10">
    <source>
        <dbReference type="PROSITE" id="PS50835"/>
    </source>
</evidence>
<evidence type="ECO:0000313" key="12">
    <source>
        <dbReference type="Proteomes" id="UP001178461"/>
    </source>
</evidence>
<dbReference type="GO" id="GO:0005886">
    <property type="term" value="C:plasma membrane"/>
    <property type="evidence" value="ECO:0007669"/>
    <property type="project" value="TreeGrafter"/>
</dbReference>
<dbReference type="SMART" id="SM00406">
    <property type="entry name" value="IGv"/>
    <property type="match status" value="1"/>
</dbReference>
<evidence type="ECO:0000256" key="1">
    <source>
        <dbReference type="ARBA" id="ARBA00004479"/>
    </source>
</evidence>
<evidence type="ECO:0000256" key="6">
    <source>
        <dbReference type="ARBA" id="ARBA00023136"/>
    </source>
</evidence>
<keyword evidence="3" id="KW-0812">Transmembrane</keyword>
<keyword evidence="12" id="KW-1185">Reference proteome</keyword>
<dbReference type="InterPro" id="IPR003599">
    <property type="entry name" value="Ig_sub"/>
</dbReference>
<comment type="similarity">
    <text evidence="2">Belongs to the myelin P0 protein family.</text>
</comment>
<dbReference type="EMBL" id="OX395129">
    <property type="protein sequence ID" value="CAI5772824.1"/>
    <property type="molecule type" value="Genomic_DNA"/>
</dbReference>
<protein>
    <submittedName>
        <fullName evidence="11">Zero 1 isoform X2</fullName>
    </submittedName>
</protein>
<keyword evidence="5" id="KW-1133">Transmembrane helix</keyword>
<dbReference type="InterPro" id="IPR013783">
    <property type="entry name" value="Ig-like_fold"/>
</dbReference>
<evidence type="ECO:0000256" key="9">
    <source>
        <dbReference type="ARBA" id="ARBA00023319"/>
    </source>
</evidence>
<keyword evidence="9" id="KW-0393">Immunoglobulin domain</keyword>
<evidence type="ECO:0000256" key="7">
    <source>
        <dbReference type="ARBA" id="ARBA00023157"/>
    </source>
</evidence>
<evidence type="ECO:0000256" key="4">
    <source>
        <dbReference type="ARBA" id="ARBA00022729"/>
    </source>
</evidence>